<name>A0ACC2EFW7_DIPCM</name>
<organism evidence="1 2">
    <name type="scientific">Diphasiastrum complanatum</name>
    <name type="common">Issler's clubmoss</name>
    <name type="synonym">Lycopodium complanatum</name>
    <dbReference type="NCBI Taxonomy" id="34168"/>
    <lineage>
        <taxon>Eukaryota</taxon>
        <taxon>Viridiplantae</taxon>
        <taxon>Streptophyta</taxon>
        <taxon>Embryophyta</taxon>
        <taxon>Tracheophyta</taxon>
        <taxon>Lycopodiopsida</taxon>
        <taxon>Lycopodiales</taxon>
        <taxon>Lycopodiaceae</taxon>
        <taxon>Lycopodioideae</taxon>
        <taxon>Diphasiastrum</taxon>
    </lineage>
</organism>
<reference evidence="2" key="1">
    <citation type="journal article" date="2024" name="Proc. Natl. Acad. Sci. U.S.A.">
        <title>Extraordinary preservation of gene collinearity over three hundred million years revealed in homosporous lycophytes.</title>
        <authorList>
            <person name="Li C."/>
            <person name="Wickell D."/>
            <person name="Kuo L.Y."/>
            <person name="Chen X."/>
            <person name="Nie B."/>
            <person name="Liao X."/>
            <person name="Peng D."/>
            <person name="Ji J."/>
            <person name="Jenkins J."/>
            <person name="Williams M."/>
            <person name="Shu S."/>
            <person name="Plott C."/>
            <person name="Barry K."/>
            <person name="Rajasekar S."/>
            <person name="Grimwood J."/>
            <person name="Han X."/>
            <person name="Sun S."/>
            <person name="Hou Z."/>
            <person name="He W."/>
            <person name="Dai G."/>
            <person name="Sun C."/>
            <person name="Schmutz J."/>
            <person name="Leebens-Mack J.H."/>
            <person name="Li F.W."/>
            <person name="Wang L."/>
        </authorList>
    </citation>
    <scope>NUCLEOTIDE SEQUENCE [LARGE SCALE GENOMIC DNA]</scope>
    <source>
        <strain evidence="2">cv. PW_Plant_1</strain>
    </source>
</reference>
<dbReference type="EMBL" id="CM055093">
    <property type="protein sequence ID" value="KAJ7565384.1"/>
    <property type="molecule type" value="Genomic_DNA"/>
</dbReference>
<evidence type="ECO:0000313" key="2">
    <source>
        <dbReference type="Proteomes" id="UP001162992"/>
    </source>
</evidence>
<evidence type="ECO:0000313" key="1">
    <source>
        <dbReference type="EMBL" id="KAJ7565384.1"/>
    </source>
</evidence>
<keyword evidence="2" id="KW-1185">Reference proteome</keyword>
<proteinExistence type="predicted"/>
<protein>
    <submittedName>
        <fullName evidence="1">Uncharacterized protein</fullName>
    </submittedName>
</protein>
<gene>
    <name evidence="1" type="ORF">O6H91_02G058400</name>
</gene>
<comment type="caution">
    <text evidence="1">The sequence shown here is derived from an EMBL/GenBank/DDBJ whole genome shotgun (WGS) entry which is preliminary data.</text>
</comment>
<accession>A0ACC2EFW7</accession>
<dbReference type="Proteomes" id="UP001162992">
    <property type="component" value="Chromosome 2"/>
</dbReference>
<sequence length="575" mass="64312">MEVLPSWRREASTSAILDVALECVFKHLEDPMDRKAVSQVCHQWHRIDGITRKHVEIPFCYSVLPSALSRRFTYLDSVKLKGKPRAHEFDFLPENWGGYAKPWVNEIVQAYPAMSKLHFKRMEVTDEDLKNLAHRLGNSLEVLKLDKCSGFSTLGILEITHYCRHIKVIYLEESHIEDKGGNWLHELAQHNLELEVLNFAMTGLEIREDNIGALEMLAKNCKRLSCLKVGEVDANRIRKVLSKTTVLQEFAMLNSIGDNNFDQNNSPEGRDAVFDLPRTLNSLSGDILLPMSPALASNIKKLDLKPTLLSAEGHLELLRCCINLEVLEVRNIIGDAGLALLANTCKKLQRLRIELADREDPGIVAHDSLVSLAQNCVYLKFLALHVSDITNAALTAFGQFCPLLVDFRLVLVDSHETVSELPLDDGILAVMKGCESLTRICVYLRHGGLTDAGLAYIGKHGGNLKWALLGCVGVSDQGLQHFALGCQKLEKLEMRDCPFSEAALSAAVLTMKSLKFIWVEYCNATETGTGFTAMRRPFWNMEYYQGEYSNQLLAYCSLGGVRNDRPAEIISLGPT</sequence>